<keyword evidence="8" id="KW-0472">Membrane</keyword>
<evidence type="ECO:0000259" key="9">
    <source>
        <dbReference type="PROSITE" id="PS50893"/>
    </source>
</evidence>
<dbReference type="SMART" id="SM00382">
    <property type="entry name" value="AAA"/>
    <property type="match status" value="1"/>
</dbReference>
<evidence type="ECO:0000256" key="4">
    <source>
        <dbReference type="ARBA" id="ARBA00022519"/>
    </source>
</evidence>
<evidence type="ECO:0000256" key="8">
    <source>
        <dbReference type="ARBA" id="ARBA00023136"/>
    </source>
</evidence>
<evidence type="ECO:0000313" key="10">
    <source>
        <dbReference type="EMBL" id="PZF77254.1"/>
    </source>
</evidence>
<name>A0A2W2BAE6_9HYPH</name>
<dbReference type="InterPro" id="IPR003593">
    <property type="entry name" value="AAA+_ATPase"/>
</dbReference>
<organism evidence="10 11">
    <name type="scientific">Aestuariivirga litoralis</name>
    <dbReference type="NCBI Taxonomy" id="2650924"/>
    <lineage>
        <taxon>Bacteria</taxon>
        <taxon>Pseudomonadati</taxon>
        <taxon>Pseudomonadota</taxon>
        <taxon>Alphaproteobacteria</taxon>
        <taxon>Hyphomicrobiales</taxon>
        <taxon>Aestuariivirgaceae</taxon>
        <taxon>Aestuariivirga</taxon>
    </lineage>
</organism>
<dbReference type="Gene3D" id="3.40.50.300">
    <property type="entry name" value="P-loop containing nucleotide triphosphate hydrolases"/>
    <property type="match status" value="1"/>
</dbReference>
<dbReference type="EMBL" id="QKVK01000003">
    <property type="protein sequence ID" value="PZF77254.1"/>
    <property type="molecule type" value="Genomic_DNA"/>
</dbReference>
<keyword evidence="6 10" id="KW-0067">ATP-binding</keyword>
<accession>A0A2W2BAE6</accession>
<dbReference type="GO" id="GO:0016887">
    <property type="term" value="F:ATP hydrolysis activity"/>
    <property type="evidence" value="ECO:0007669"/>
    <property type="project" value="InterPro"/>
</dbReference>
<dbReference type="NCBIfam" id="TIGR01277">
    <property type="entry name" value="thiQ"/>
    <property type="match status" value="1"/>
</dbReference>
<comment type="similarity">
    <text evidence="1">Belongs to the ABC transporter superfamily.</text>
</comment>
<evidence type="ECO:0000256" key="7">
    <source>
        <dbReference type="ARBA" id="ARBA00022967"/>
    </source>
</evidence>
<dbReference type="RefSeq" id="WP_111197571.1">
    <property type="nucleotide sequence ID" value="NZ_QKVK01000003.1"/>
</dbReference>
<keyword evidence="4" id="KW-0997">Cell inner membrane</keyword>
<dbReference type="GO" id="GO:0071934">
    <property type="term" value="P:thiamine transmembrane transport"/>
    <property type="evidence" value="ECO:0007669"/>
    <property type="project" value="InterPro"/>
</dbReference>
<dbReference type="SUPFAM" id="SSF52540">
    <property type="entry name" value="P-loop containing nucleoside triphosphate hydrolases"/>
    <property type="match status" value="1"/>
</dbReference>
<dbReference type="InterPro" id="IPR003439">
    <property type="entry name" value="ABC_transporter-like_ATP-bd"/>
</dbReference>
<evidence type="ECO:0000256" key="6">
    <source>
        <dbReference type="ARBA" id="ARBA00022840"/>
    </source>
</evidence>
<evidence type="ECO:0000256" key="3">
    <source>
        <dbReference type="ARBA" id="ARBA00022475"/>
    </source>
</evidence>
<keyword evidence="3" id="KW-1003">Cell membrane</keyword>
<dbReference type="GO" id="GO:0042626">
    <property type="term" value="F:ATPase-coupled transmembrane transporter activity"/>
    <property type="evidence" value="ECO:0007669"/>
    <property type="project" value="InterPro"/>
</dbReference>
<dbReference type="PANTHER" id="PTHR42781:SF1">
    <property type="entry name" value="THIAMINE IMPORT ATP-BINDING PROTEIN THIQ"/>
    <property type="match status" value="1"/>
</dbReference>
<evidence type="ECO:0000256" key="5">
    <source>
        <dbReference type="ARBA" id="ARBA00022741"/>
    </source>
</evidence>
<dbReference type="AlphaFoldDB" id="A0A2W2BAE6"/>
<evidence type="ECO:0000256" key="2">
    <source>
        <dbReference type="ARBA" id="ARBA00022448"/>
    </source>
</evidence>
<reference evidence="11" key="1">
    <citation type="submission" date="2018-06" db="EMBL/GenBank/DDBJ databases">
        <title>Aestuariibacter litoralis strain KCTC 52945T.</title>
        <authorList>
            <person name="Li X."/>
            <person name="Salam N."/>
            <person name="Li J.-L."/>
            <person name="Chen Y.-M."/>
            <person name="Yang Z.-W."/>
            <person name="Zhang L.-Y."/>
            <person name="Han M.-X."/>
            <person name="Xiao M."/>
            <person name="Li W.-J."/>
        </authorList>
    </citation>
    <scope>NUCLEOTIDE SEQUENCE [LARGE SCALE GENOMIC DNA]</scope>
    <source>
        <strain evidence="11">KCTC 52945</strain>
    </source>
</reference>
<comment type="caution">
    <text evidence="10">The sequence shown here is derived from an EMBL/GenBank/DDBJ whole genome shotgun (WGS) entry which is preliminary data.</text>
</comment>
<dbReference type="InterPro" id="IPR050093">
    <property type="entry name" value="ABC_SmlMolc_Importer"/>
</dbReference>
<sequence length="238" mass="25762">MIRLEGVTFRYEDMQMRFDVAFPKGSFTAVIGPSGGGKSTLLNLIAGFEAPEQGRVLIGGADVTALPPHQRPVSMIFQDNNVFAHLDLWQNVALGVSPSLKLDMAQKARVEAALAEVGLGALMQRKPGEISGGERQRVGVARALVRDRPVLLLDEPFAALGPAMRKDMLELVTAMSQARDLTVVMVTHQPEDALAAARHTAYLENGRIVALRPTAELFAAEDLPGLHAYLGDWRSAKL</sequence>
<keyword evidence="2" id="KW-0813">Transport</keyword>
<keyword evidence="5" id="KW-0547">Nucleotide-binding</keyword>
<dbReference type="Proteomes" id="UP000248795">
    <property type="component" value="Unassembled WGS sequence"/>
</dbReference>
<dbReference type="InterPro" id="IPR027417">
    <property type="entry name" value="P-loop_NTPase"/>
</dbReference>
<keyword evidence="7" id="KW-1278">Translocase</keyword>
<evidence type="ECO:0000256" key="1">
    <source>
        <dbReference type="ARBA" id="ARBA00005417"/>
    </source>
</evidence>
<evidence type="ECO:0000313" key="11">
    <source>
        <dbReference type="Proteomes" id="UP000248795"/>
    </source>
</evidence>
<dbReference type="GO" id="GO:0016020">
    <property type="term" value="C:membrane"/>
    <property type="evidence" value="ECO:0007669"/>
    <property type="project" value="InterPro"/>
</dbReference>
<gene>
    <name evidence="10" type="primary">thiQ</name>
    <name evidence="10" type="ORF">DK847_07965</name>
</gene>
<proteinExistence type="inferred from homology"/>
<dbReference type="InterPro" id="IPR005968">
    <property type="entry name" value="Thiamine_ABC_ThiQ"/>
</dbReference>
<dbReference type="PROSITE" id="PS00211">
    <property type="entry name" value="ABC_TRANSPORTER_1"/>
    <property type="match status" value="1"/>
</dbReference>
<dbReference type="InterPro" id="IPR017871">
    <property type="entry name" value="ABC_transporter-like_CS"/>
</dbReference>
<keyword evidence="11" id="KW-1185">Reference proteome</keyword>
<dbReference type="Pfam" id="PF00005">
    <property type="entry name" value="ABC_tran"/>
    <property type="match status" value="1"/>
</dbReference>
<dbReference type="PROSITE" id="PS50893">
    <property type="entry name" value="ABC_TRANSPORTER_2"/>
    <property type="match status" value="1"/>
</dbReference>
<feature type="domain" description="ABC transporter" evidence="9">
    <location>
        <begin position="2"/>
        <end position="230"/>
    </location>
</feature>
<protein>
    <submittedName>
        <fullName evidence="10">Thiamine ABC transporter ATP-binding protein</fullName>
    </submittedName>
</protein>
<dbReference type="GO" id="GO:0005524">
    <property type="term" value="F:ATP binding"/>
    <property type="evidence" value="ECO:0007669"/>
    <property type="project" value="UniProtKB-KW"/>
</dbReference>
<dbReference type="PANTHER" id="PTHR42781">
    <property type="entry name" value="SPERMIDINE/PUTRESCINE IMPORT ATP-BINDING PROTEIN POTA"/>
    <property type="match status" value="1"/>
</dbReference>